<dbReference type="KEGG" id="scc:Spico_0482"/>
<evidence type="ECO:0008006" key="4">
    <source>
        <dbReference type="Google" id="ProtNLM"/>
    </source>
</evidence>
<dbReference type="EMBL" id="CP002659">
    <property type="protein sequence ID" value="AEC01710.1"/>
    <property type="molecule type" value="Genomic_DNA"/>
</dbReference>
<dbReference type="AlphaFoldDB" id="F4GJ70"/>
<reference evidence="2 3" key="2">
    <citation type="journal article" date="2012" name="Stand. Genomic Sci.">
        <title>Complete genome sequence of the termite hindgut bacterium Spirochaeta coccoides type strain (SPN1(T)), reclassification in the genus Sphaerochaeta as Sphaerochaeta coccoides comb. nov. and emendations of the family Spirochaetaceae and the genus Sphaerochaeta.</title>
        <authorList>
            <person name="Abt B."/>
            <person name="Han C."/>
            <person name="Scheuner C."/>
            <person name="Lu M."/>
            <person name="Lapidus A."/>
            <person name="Nolan M."/>
            <person name="Lucas S."/>
            <person name="Hammon N."/>
            <person name="Deshpande S."/>
            <person name="Cheng J.F."/>
            <person name="Tapia R."/>
            <person name="Goodwin L.A."/>
            <person name="Pitluck S."/>
            <person name="Liolios K."/>
            <person name="Pagani I."/>
            <person name="Ivanova N."/>
            <person name="Mavromatis K."/>
            <person name="Mikhailova N."/>
            <person name="Huntemann M."/>
            <person name="Pati A."/>
            <person name="Chen A."/>
            <person name="Palaniappan K."/>
            <person name="Land M."/>
            <person name="Hauser L."/>
            <person name="Brambilla E.M."/>
            <person name="Rohde M."/>
            <person name="Spring S."/>
            <person name="Gronow S."/>
            <person name="Goker M."/>
            <person name="Woyke T."/>
            <person name="Bristow J."/>
            <person name="Eisen J.A."/>
            <person name="Markowitz V."/>
            <person name="Hugenholtz P."/>
            <person name="Kyrpides N.C."/>
            <person name="Klenk H.P."/>
            <person name="Detter J.C."/>
        </authorList>
    </citation>
    <scope>NUCLEOTIDE SEQUENCE [LARGE SCALE GENOMIC DNA]</scope>
    <source>
        <strain evidence="3">ATCC BAA-1237 / DSM 17374 / SPN1</strain>
    </source>
</reference>
<sequence length="215" mass="22926">MTKKCLFLMLAVLMVATSSLVAADSQESSYTRYDKGSQMFTFRAGPTIPAFMWFFNPKAGDNSFPVGPGGEENKGTGLSIGGYGGIAYQAFISPVAAFGGELGYSFGFDRGGKLLTIIPIAAKLTWIPLQGIIETPLSVSAGLSYLSLGGTEPKGKFSFFAALEVGVTWFPSDNWGVGLTSGLWLIPDIYLLTDKPEHNSLLGIVPIALSVTYRN</sequence>
<protein>
    <recommendedName>
        <fullName evidence="4">Outer membrane protein beta-barrel domain-containing protein</fullName>
    </recommendedName>
</protein>
<gene>
    <name evidence="2" type="ordered locus">Spico_0482</name>
</gene>
<evidence type="ECO:0000256" key="1">
    <source>
        <dbReference type="SAM" id="SignalP"/>
    </source>
</evidence>
<dbReference type="Proteomes" id="UP000007939">
    <property type="component" value="Chromosome"/>
</dbReference>
<evidence type="ECO:0000313" key="3">
    <source>
        <dbReference type="Proteomes" id="UP000007939"/>
    </source>
</evidence>
<feature type="chain" id="PRO_5003313811" description="Outer membrane protein beta-barrel domain-containing protein" evidence="1">
    <location>
        <begin position="23"/>
        <end position="215"/>
    </location>
</feature>
<evidence type="ECO:0000313" key="2">
    <source>
        <dbReference type="EMBL" id="AEC01710.1"/>
    </source>
</evidence>
<feature type="signal peptide" evidence="1">
    <location>
        <begin position="1"/>
        <end position="22"/>
    </location>
</feature>
<name>F4GJ70_PARC1</name>
<dbReference type="STRING" id="760011.Spico_0482"/>
<reference evidence="3" key="1">
    <citation type="submission" date="2011-04" db="EMBL/GenBank/DDBJ databases">
        <title>The complete genome of Spirochaeta coccoides DSM 17374.</title>
        <authorList>
            <person name="Lucas S."/>
            <person name="Copeland A."/>
            <person name="Lapidus A."/>
            <person name="Bruce D."/>
            <person name="Goodwin L."/>
            <person name="Pitluck S."/>
            <person name="Peters L."/>
            <person name="Kyrpides N."/>
            <person name="Mavromatis K."/>
            <person name="Pagani I."/>
            <person name="Ivanova N."/>
            <person name="Ovchinnikova G."/>
            <person name="Lu M."/>
            <person name="Detter J.C."/>
            <person name="Tapia R."/>
            <person name="Han C."/>
            <person name="Land M."/>
            <person name="Hauser L."/>
            <person name="Markowitz V."/>
            <person name="Cheng J.-F."/>
            <person name="Hugenholtz P."/>
            <person name="Woyke T."/>
            <person name="Wu D."/>
            <person name="Spring S."/>
            <person name="Schroeder M."/>
            <person name="Brambilla E."/>
            <person name="Klenk H.-P."/>
            <person name="Eisen J.A."/>
        </authorList>
    </citation>
    <scope>NUCLEOTIDE SEQUENCE [LARGE SCALE GENOMIC DNA]</scope>
    <source>
        <strain evidence="3">ATCC BAA-1237 / DSM 17374 / SPN1</strain>
    </source>
</reference>
<keyword evidence="3" id="KW-1185">Reference proteome</keyword>
<keyword evidence="1" id="KW-0732">Signal</keyword>
<dbReference type="OrthoDB" id="369649at2"/>
<accession>F4GJ70</accession>
<dbReference type="NCBIfam" id="NF047328">
    <property type="entry name" value="OMP_TP0733"/>
    <property type="match status" value="1"/>
</dbReference>
<dbReference type="RefSeq" id="WP_013739106.1">
    <property type="nucleotide sequence ID" value="NC_015436.1"/>
</dbReference>
<organism evidence="2 3">
    <name type="scientific">Parasphaerochaeta coccoides (strain ATCC BAA-1237 / DSM 17374 / SPN1)</name>
    <name type="common">Sphaerochaeta coccoides</name>
    <dbReference type="NCBI Taxonomy" id="760011"/>
    <lineage>
        <taxon>Bacteria</taxon>
        <taxon>Pseudomonadati</taxon>
        <taxon>Spirochaetota</taxon>
        <taxon>Spirochaetia</taxon>
        <taxon>Spirochaetales</taxon>
        <taxon>Sphaerochaetaceae</taxon>
        <taxon>Parasphaerochaeta</taxon>
    </lineage>
</organism>
<dbReference type="eggNOG" id="ENOG5034C2R">
    <property type="taxonomic scope" value="Bacteria"/>
</dbReference>
<proteinExistence type="predicted"/>
<dbReference type="HOGENOM" id="CLU_097950_0_0_12"/>